<dbReference type="RefSeq" id="WP_172773112.1">
    <property type="nucleotide sequence ID" value="NZ_JABDSH010000082.1"/>
</dbReference>
<evidence type="ECO:0000259" key="2">
    <source>
        <dbReference type="Pfam" id="PF22879"/>
    </source>
</evidence>
<reference evidence="3 4" key="1">
    <citation type="submission" date="2020-04" db="EMBL/GenBank/DDBJ databases">
        <title>A novel gut-associated lysogenic phage, Bacteroides phage BV01, alters the host transcriptome and bile acid metabolism in Bacteroides vulgatus.</title>
        <authorList>
            <person name="Campbell D.E."/>
            <person name="Ly L."/>
            <person name="Ridlon J.M."/>
            <person name="Hsiao A."/>
            <person name="Degnan P.H."/>
        </authorList>
    </citation>
    <scope>NUCLEOTIDE SEQUENCE [LARGE SCALE GENOMIC DNA]</scope>
    <source>
        <strain evidence="3 4">VPI-4506</strain>
    </source>
</reference>
<dbReference type="Pfam" id="PF22879">
    <property type="entry name" value="AIPR_N"/>
    <property type="match status" value="1"/>
</dbReference>
<dbReference type="Proteomes" id="UP000555193">
    <property type="component" value="Unassembled WGS sequence"/>
</dbReference>
<dbReference type="EMBL" id="JABDSH010000082">
    <property type="protein sequence ID" value="NMW37018.1"/>
    <property type="molecule type" value="Genomic_DNA"/>
</dbReference>
<proteinExistence type="predicted"/>
<feature type="domain" description="Abortive infection phage resistance protein N-terminal" evidence="2">
    <location>
        <begin position="29"/>
        <end position="188"/>
    </location>
</feature>
<dbReference type="AlphaFoldDB" id="A0ABD6L602"/>
<name>A0ABD6L602_PHOVU</name>
<protein>
    <submittedName>
        <fullName evidence="3">AIPR family protein</fullName>
    </submittedName>
</protein>
<dbReference type="InterPro" id="IPR055101">
    <property type="entry name" value="AIPR_N"/>
</dbReference>
<evidence type="ECO:0000313" key="3">
    <source>
        <dbReference type="EMBL" id="NMW37018.1"/>
    </source>
</evidence>
<comment type="caution">
    <text evidence="3">The sequence shown here is derived from an EMBL/GenBank/DDBJ whole genome shotgun (WGS) entry which is preliminary data.</text>
</comment>
<organism evidence="3 4">
    <name type="scientific">Phocaeicola vulgatus</name>
    <name type="common">Bacteroides vulgatus</name>
    <dbReference type="NCBI Taxonomy" id="821"/>
    <lineage>
        <taxon>Bacteria</taxon>
        <taxon>Pseudomonadati</taxon>
        <taxon>Bacteroidota</taxon>
        <taxon>Bacteroidia</taxon>
        <taxon>Bacteroidales</taxon>
        <taxon>Bacteroidaceae</taxon>
        <taxon>Phocaeicola</taxon>
    </lineage>
</organism>
<accession>A0ABD6L602</accession>
<evidence type="ECO:0000259" key="1">
    <source>
        <dbReference type="Pfam" id="PF10592"/>
    </source>
</evidence>
<dbReference type="Pfam" id="PF10592">
    <property type="entry name" value="AIPR"/>
    <property type="match status" value="1"/>
</dbReference>
<feature type="domain" description="Abortive phage infection protein C-terminal" evidence="1">
    <location>
        <begin position="247"/>
        <end position="576"/>
    </location>
</feature>
<dbReference type="InterPro" id="IPR018891">
    <property type="entry name" value="AIPR_C"/>
</dbReference>
<sequence length="705" mass="80513">MDIEEYRKQFIDELRFNAEHEGTEPETQFIEKYLSDLEEIGELNDPIPMSVEMRGSRNRLLAFDAYAYDEADGALILIASDFTNERDSSPTLTNSRIEDIYTHMLNFLDECVQGNISKYCDDSDPALIIANEFRKKIGKGLLSTEILRFKFFILSNATLSKQVKNLSKPEFLGRPVELNVWTLERFYQTFASNSSEIIEIDTTDFGCDGIQCLKADIGVDSEYDAYLGIVPGKFLADIYLKYGSKLLQGNVRAFLSVRGKVNKGIRDTIINHPENFFTFNNGIAVVARSVSFSADKTRIVHFKDLQIINGGQTTASLANAIIKKEARYGMDNLYVPMKLTVLNVENDLSEEQVERYNSITKTISQCANSQNAVSEADFFSNHPFHVLMEKLSKKVMAPPVNGNPYQTIWFYERSRGKWEQEQMKLTPAQKKKFCEMHPKNQVIKKEKLAKCYNTILMNPHQVCQSSAINFNRFAGVIEKIYDENRDSINEDFFRKCVSSVILFDTLDGLISKASWYPKGGNKAQIVPYTIAKLMTIIPKGKDIDWRYIWQKQTLYPELAEELLRLAYCTHNFLMDQANGGIVRTISRTQAVWKNFQDYKYTLGETFLSTLVSIEETKNAERAAKRAHKFDAAIDASVEIFNLGANYWMKVYNDLMKENVLSYGDCSFIKGIADYIAKQNLPSASQCKRLVKIVNKAEDKGYIMPN</sequence>
<evidence type="ECO:0000313" key="4">
    <source>
        <dbReference type="Proteomes" id="UP000555193"/>
    </source>
</evidence>
<gene>
    <name evidence="3" type="ORF">HKQ54_12915</name>
</gene>